<keyword evidence="2" id="KW-0812">Transmembrane</keyword>
<feature type="region of interest" description="Disordered" evidence="1">
    <location>
        <begin position="1"/>
        <end position="32"/>
    </location>
</feature>
<feature type="compositionally biased region" description="Polar residues" evidence="1">
    <location>
        <begin position="1"/>
        <end position="12"/>
    </location>
</feature>
<dbReference type="EMBL" id="BMAT01008927">
    <property type="protein sequence ID" value="GFR95400.1"/>
    <property type="molecule type" value="Genomic_DNA"/>
</dbReference>
<feature type="compositionally biased region" description="Low complexity" evidence="1">
    <location>
        <begin position="124"/>
        <end position="133"/>
    </location>
</feature>
<sequence length="428" mass="46026">MIVPFQRTSSHLRGSLDRALTPLHPSKQNGLSPSVESLFRLFVGTDENPKRNPRLESRFHRSRARETQAAAAAVLRAGRSTLSGTTTAPSSSSGDNNSSSHAENSTKTMSSVAKNNTSFHTDGSSSTCASSSSCVSSTAPSSEPVATTSAAAASDVTSVASAGPAKSAGKARFGLTLVGLTQGLMRRFPVLEEPLGRILETLSTGVTWMESLARHPCCPHQHSCLSYILKGGSSMFAAGYGLQAAISTLSVITTVLRRPGALKDTLFSRLNLKLAAFMGAYSAVFRAVNCILRWIRGKDAPIHGLVGGALAGLSLRFYRSVTIALYAATKLVEILYFKGIESYGFPYIKSADIFIYAFSTAFIFHAAVMEPHTLRPGYWKFLLRVTGNRFAMMNRRLLDVFGVNSSKIAPDYWPDYDPAFTELARGPS</sequence>
<evidence type="ECO:0000256" key="1">
    <source>
        <dbReference type="SAM" id="MobiDB-lite"/>
    </source>
</evidence>
<dbReference type="InterPro" id="IPR026749">
    <property type="entry name" value="Tmem135"/>
</dbReference>
<accession>A0AAV4HEZ3</accession>
<organism evidence="2 3">
    <name type="scientific">Elysia marginata</name>
    <dbReference type="NCBI Taxonomy" id="1093978"/>
    <lineage>
        <taxon>Eukaryota</taxon>
        <taxon>Metazoa</taxon>
        <taxon>Spiralia</taxon>
        <taxon>Lophotrochozoa</taxon>
        <taxon>Mollusca</taxon>
        <taxon>Gastropoda</taxon>
        <taxon>Heterobranchia</taxon>
        <taxon>Euthyneura</taxon>
        <taxon>Panpulmonata</taxon>
        <taxon>Sacoglossa</taxon>
        <taxon>Placobranchoidea</taxon>
        <taxon>Plakobranchidae</taxon>
        <taxon>Elysia</taxon>
    </lineage>
</organism>
<proteinExistence type="predicted"/>
<keyword evidence="2" id="KW-0472">Membrane</keyword>
<feature type="compositionally biased region" description="Low complexity" evidence="1">
    <location>
        <begin position="67"/>
        <end position="100"/>
    </location>
</feature>
<dbReference type="PANTHER" id="PTHR12459">
    <property type="entry name" value="TRANSMEMBRANE PROTEIN 135-RELATED"/>
    <property type="match status" value="1"/>
</dbReference>
<feature type="compositionally biased region" description="Basic and acidic residues" evidence="1">
    <location>
        <begin position="47"/>
        <end position="59"/>
    </location>
</feature>
<keyword evidence="3" id="KW-1185">Reference proteome</keyword>
<protein>
    <submittedName>
        <fullName evidence="2">Transmembrane protein 135</fullName>
    </submittedName>
</protein>
<gene>
    <name evidence="2" type="ORF">ElyMa_004427600</name>
</gene>
<evidence type="ECO:0000313" key="3">
    <source>
        <dbReference type="Proteomes" id="UP000762676"/>
    </source>
</evidence>
<name>A0AAV4HEZ3_9GAST</name>
<dbReference type="AlphaFoldDB" id="A0AAV4HEZ3"/>
<dbReference type="PANTHER" id="PTHR12459:SF15">
    <property type="entry name" value="TRANSMEMBRANE PROTEIN 135"/>
    <property type="match status" value="1"/>
</dbReference>
<reference evidence="2 3" key="1">
    <citation type="journal article" date="2021" name="Elife">
        <title>Chloroplast acquisition without the gene transfer in kleptoplastic sea slugs, Plakobranchus ocellatus.</title>
        <authorList>
            <person name="Maeda T."/>
            <person name="Takahashi S."/>
            <person name="Yoshida T."/>
            <person name="Shimamura S."/>
            <person name="Takaki Y."/>
            <person name="Nagai Y."/>
            <person name="Toyoda A."/>
            <person name="Suzuki Y."/>
            <person name="Arimoto A."/>
            <person name="Ishii H."/>
            <person name="Satoh N."/>
            <person name="Nishiyama T."/>
            <person name="Hasebe M."/>
            <person name="Maruyama T."/>
            <person name="Minagawa J."/>
            <person name="Obokata J."/>
            <person name="Shigenobu S."/>
        </authorList>
    </citation>
    <scope>NUCLEOTIDE SEQUENCE [LARGE SCALE GENOMIC DNA]</scope>
</reference>
<feature type="compositionally biased region" description="Polar residues" evidence="1">
    <location>
        <begin position="101"/>
        <end position="123"/>
    </location>
</feature>
<evidence type="ECO:0000313" key="2">
    <source>
        <dbReference type="EMBL" id="GFR95400.1"/>
    </source>
</evidence>
<comment type="caution">
    <text evidence="2">The sequence shown here is derived from an EMBL/GenBank/DDBJ whole genome shotgun (WGS) entry which is preliminary data.</text>
</comment>
<dbReference type="Proteomes" id="UP000762676">
    <property type="component" value="Unassembled WGS sequence"/>
</dbReference>
<feature type="region of interest" description="Disordered" evidence="1">
    <location>
        <begin position="46"/>
        <end position="133"/>
    </location>
</feature>